<sequence length="645" mass="71656">MALRAKVLQKKAEKFELKKLQGPTVTKERVSALEPLLQDVYAIRRPKKSDYESRRDLILVFNEIAKELYGYSKVTPVVVEFGSFLMDLFSTTSDLDLSVNFSANAIEFPREKKIQTLRKFAKKLYALQSNLGFRNQRISATSRGSNCYCSTTTSSSNFRDKMKTWAKVQNINSSKDKTLNSLSIILLVAFHLQTRKPPILPPFSAIFKDGADPATVKKSLPNFVNYGKSNKESLAELFVTLLIKLSSVENLWPKGLCVSTYDGSWTSKTWNSKVACISVEDFSDPSQNVARAVGQAQIKQIYKCINLSTRYVLSFMDGQIGGVQLKEFLFGRDGITTLCRIGTSNSHQIASLPSIPSPSNQRKRNRNEEGEEAKRQAMPLDPPSTKRIASMQGWAGISSGRWGQVEQAMSFETRWTKKTQTTEGWREMRSDSLEGTKYSMPTDPRNGQQLMGGWGGTQHSVASLQGGVHAKGWGRTQEPIAGGWGGTREPDARGWGRTREPIAGSRGGAHAEGWGRTGEPVVGGQDRVRAEGWGETRQSIVGGRDWVLAEGWGGTRQSIAGGWDWVRAEGWGGTQQPIAGDWGGVHAKGWGRTQQPVTGSWSWERDVGWGGTQQNRLQKDGVEVFPIIPFQQEDRTTWAFKGMHD</sequence>
<dbReference type="GO" id="GO:0016779">
    <property type="term" value="F:nucleotidyltransferase activity"/>
    <property type="evidence" value="ECO:0007669"/>
    <property type="project" value="TreeGrafter"/>
</dbReference>
<evidence type="ECO:0000313" key="3">
    <source>
        <dbReference type="EMBL" id="CAI9766462.1"/>
    </source>
</evidence>
<evidence type="ECO:0000313" key="4">
    <source>
        <dbReference type="Proteomes" id="UP000834106"/>
    </source>
</evidence>
<dbReference type="EMBL" id="OU503043">
    <property type="protein sequence ID" value="CAI9766462.1"/>
    <property type="molecule type" value="Genomic_DNA"/>
</dbReference>
<dbReference type="Gene3D" id="1.10.1410.10">
    <property type="match status" value="1"/>
</dbReference>
<organism evidence="3 4">
    <name type="scientific">Fraxinus pennsylvanica</name>
    <dbReference type="NCBI Taxonomy" id="56036"/>
    <lineage>
        <taxon>Eukaryota</taxon>
        <taxon>Viridiplantae</taxon>
        <taxon>Streptophyta</taxon>
        <taxon>Embryophyta</taxon>
        <taxon>Tracheophyta</taxon>
        <taxon>Spermatophyta</taxon>
        <taxon>Magnoliopsida</taxon>
        <taxon>eudicotyledons</taxon>
        <taxon>Gunneridae</taxon>
        <taxon>Pentapetalae</taxon>
        <taxon>asterids</taxon>
        <taxon>lamiids</taxon>
        <taxon>Lamiales</taxon>
        <taxon>Oleaceae</taxon>
        <taxon>Oleeae</taxon>
        <taxon>Fraxinus</taxon>
    </lineage>
</organism>
<reference evidence="3" key="1">
    <citation type="submission" date="2023-05" db="EMBL/GenBank/DDBJ databases">
        <authorList>
            <person name="Huff M."/>
        </authorList>
    </citation>
    <scope>NUCLEOTIDE SEQUENCE</scope>
</reference>
<dbReference type="Pfam" id="PF22600">
    <property type="entry name" value="MTPAP-like_central"/>
    <property type="match status" value="1"/>
</dbReference>
<name>A0AAD1ZGB2_9LAMI</name>
<gene>
    <name evidence="3" type="ORF">FPE_LOCUS13892</name>
</gene>
<feature type="compositionally biased region" description="Basic and acidic residues" evidence="1">
    <location>
        <begin position="488"/>
        <end position="500"/>
    </location>
</feature>
<dbReference type="PANTHER" id="PTHR12271:SF134">
    <property type="entry name" value="NUCLEOTIDYLTRANSFERASE FAMILY PROTEIN"/>
    <property type="match status" value="1"/>
</dbReference>
<dbReference type="SUPFAM" id="SSF81631">
    <property type="entry name" value="PAP/OAS1 substrate-binding domain"/>
    <property type="match status" value="1"/>
</dbReference>
<dbReference type="GO" id="GO:0031123">
    <property type="term" value="P:RNA 3'-end processing"/>
    <property type="evidence" value="ECO:0007669"/>
    <property type="project" value="TreeGrafter"/>
</dbReference>
<dbReference type="PANTHER" id="PTHR12271">
    <property type="entry name" value="POLY A POLYMERASE CID PAP -RELATED"/>
    <property type="match status" value="1"/>
</dbReference>
<keyword evidence="4" id="KW-1185">Reference proteome</keyword>
<feature type="region of interest" description="Disordered" evidence="1">
    <location>
        <begin position="469"/>
        <end position="531"/>
    </location>
</feature>
<feature type="compositionally biased region" description="Basic and acidic residues" evidence="1">
    <location>
        <begin position="366"/>
        <end position="375"/>
    </location>
</feature>
<evidence type="ECO:0000256" key="1">
    <source>
        <dbReference type="SAM" id="MobiDB-lite"/>
    </source>
</evidence>
<dbReference type="Proteomes" id="UP000834106">
    <property type="component" value="Chromosome 8"/>
</dbReference>
<dbReference type="Gene3D" id="3.30.460.10">
    <property type="entry name" value="Beta Polymerase, domain 2"/>
    <property type="match status" value="1"/>
</dbReference>
<proteinExistence type="predicted"/>
<evidence type="ECO:0000259" key="2">
    <source>
        <dbReference type="Pfam" id="PF22600"/>
    </source>
</evidence>
<dbReference type="SUPFAM" id="SSF81301">
    <property type="entry name" value="Nucleotidyltransferase"/>
    <property type="match status" value="1"/>
</dbReference>
<accession>A0AAD1ZGB2</accession>
<dbReference type="AlphaFoldDB" id="A0AAD1ZGB2"/>
<dbReference type="InterPro" id="IPR054708">
    <property type="entry name" value="MTPAP-like_central"/>
</dbReference>
<feature type="domain" description="Poly(A) RNA polymerase mitochondrial-like central palm" evidence="2">
    <location>
        <begin position="37"/>
        <end position="126"/>
    </location>
</feature>
<protein>
    <recommendedName>
        <fullName evidence="2">Poly(A) RNA polymerase mitochondrial-like central palm domain-containing protein</fullName>
    </recommendedName>
</protein>
<dbReference type="InterPro" id="IPR043519">
    <property type="entry name" value="NT_sf"/>
</dbReference>
<feature type="region of interest" description="Disordered" evidence="1">
    <location>
        <begin position="349"/>
        <end position="387"/>
    </location>
</feature>